<dbReference type="AlphaFoldDB" id="A0ABD0LUI8"/>
<reference evidence="11 12" key="1">
    <citation type="journal article" date="2023" name="Sci. Data">
        <title>Genome assembly of the Korean intertidal mud-creeper Batillaria attramentaria.</title>
        <authorList>
            <person name="Patra A.K."/>
            <person name="Ho P.T."/>
            <person name="Jun S."/>
            <person name="Lee S.J."/>
            <person name="Kim Y."/>
            <person name="Won Y.J."/>
        </authorList>
    </citation>
    <scope>NUCLEOTIDE SEQUENCE [LARGE SCALE GENOMIC DNA]</scope>
    <source>
        <strain evidence="11">Wonlab-2016</strain>
    </source>
</reference>
<evidence type="ECO:0000256" key="4">
    <source>
        <dbReference type="ARBA" id="ARBA00022621"/>
    </source>
</evidence>
<evidence type="ECO:0000313" key="12">
    <source>
        <dbReference type="Proteomes" id="UP001519460"/>
    </source>
</evidence>
<keyword evidence="3 9" id="KW-0349">Heme</keyword>
<keyword evidence="7" id="KW-0514">Muscle protein</keyword>
<dbReference type="InterPro" id="IPR009050">
    <property type="entry name" value="Globin-like_sf"/>
</dbReference>
<feature type="domain" description="Globin" evidence="10">
    <location>
        <begin position="7"/>
        <end position="154"/>
    </location>
</feature>
<gene>
    <name evidence="11" type="ORF">BaRGS_00006023</name>
</gene>
<evidence type="ECO:0000256" key="6">
    <source>
        <dbReference type="ARBA" id="ARBA00023004"/>
    </source>
</evidence>
<evidence type="ECO:0000256" key="5">
    <source>
        <dbReference type="ARBA" id="ARBA00022723"/>
    </source>
</evidence>
<dbReference type="Gene3D" id="1.10.490.10">
    <property type="entry name" value="Globins"/>
    <property type="match status" value="1"/>
</dbReference>
<dbReference type="CDD" id="cd01040">
    <property type="entry name" value="Mb-like"/>
    <property type="match status" value="1"/>
</dbReference>
<dbReference type="InterPro" id="IPR050532">
    <property type="entry name" value="Globin-like_OT"/>
</dbReference>
<keyword evidence="12" id="KW-1185">Reference proteome</keyword>
<dbReference type="Proteomes" id="UP001519460">
    <property type="component" value="Unassembled WGS sequence"/>
</dbReference>
<evidence type="ECO:0000313" key="11">
    <source>
        <dbReference type="EMBL" id="KAK7502773.1"/>
    </source>
</evidence>
<proteinExistence type="inferred from homology"/>
<dbReference type="InterPro" id="IPR012292">
    <property type="entry name" value="Globin/Proto"/>
</dbReference>
<dbReference type="EMBL" id="JACVVK020000024">
    <property type="protein sequence ID" value="KAK7502773.1"/>
    <property type="molecule type" value="Genomic_DNA"/>
</dbReference>
<evidence type="ECO:0000256" key="2">
    <source>
        <dbReference type="ARBA" id="ARBA00022448"/>
    </source>
</evidence>
<protein>
    <recommendedName>
        <fullName evidence="1">Globin</fullName>
    </recommendedName>
    <alternativeName>
        <fullName evidence="8">Myoglobin</fullName>
    </alternativeName>
</protein>
<dbReference type="SUPFAM" id="SSF46458">
    <property type="entry name" value="Globin-like"/>
    <property type="match status" value="1"/>
</dbReference>
<dbReference type="InterPro" id="IPR044399">
    <property type="entry name" value="Mb-like_M"/>
</dbReference>
<evidence type="ECO:0000256" key="3">
    <source>
        <dbReference type="ARBA" id="ARBA00022617"/>
    </source>
</evidence>
<comment type="similarity">
    <text evidence="9">Belongs to the globin family.</text>
</comment>
<dbReference type="Pfam" id="PF00042">
    <property type="entry name" value="Globin"/>
    <property type="match status" value="1"/>
</dbReference>
<dbReference type="PANTHER" id="PTHR46458">
    <property type="entry name" value="BLR2807 PROTEIN"/>
    <property type="match status" value="1"/>
</dbReference>
<keyword evidence="2 9" id="KW-0813">Transport</keyword>
<keyword evidence="5" id="KW-0479">Metal-binding</keyword>
<evidence type="ECO:0000256" key="7">
    <source>
        <dbReference type="ARBA" id="ARBA00023179"/>
    </source>
</evidence>
<keyword evidence="6" id="KW-0408">Iron</keyword>
<name>A0ABD0LUI8_9CAEN</name>
<dbReference type="GO" id="GO:0046872">
    <property type="term" value="F:metal ion binding"/>
    <property type="evidence" value="ECO:0007669"/>
    <property type="project" value="UniProtKB-KW"/>
</dbReference>
<accession>A0ABD0LUI8</accession>
<evidence type="ECO:0000256" key="1">
    <source>
        <dbReference type="ARBA" id="ARBA00013895"/>
    </source>
</evidence>
<evidence type="ECO:0000256" key="8">
    <source>
        <dbReference type="ARBA" id="ARBA00030087"/>
    </source>
</evidence>
<sequence>MRLPHVRLSPDTASGVPEASRVEMGIGFRYLAASRLFELQSEFKKFFRRMMTQTETGEYDFDWNKLGSHANIVMTALDNAVECLGDSSYLSKGLVELGERHRFYNIKPEMVPYMWPAVRDALKQALGTDFTVETELAWKHVFDYIVSKMAVGMRKPVDDASNNVGGTHANPS</sequence>
<dbReference type="PANTHER" id="PTHR46458:SF1">
    <property type="entry name" value="GEO09476P1"/>
    <property type="match status" value="1"/>
</dbReference>
<comment type="caution">
    <text evidence="11">The sequence shown here is derived from an EMBL/GenBank/DDBJ whole genome shotgun (WGS) entry which is preliminary data.</text>
</comment>
<dbReference type="PROSITE" id="PS01033">
    <property type="entry name" value="GLOBIN"/>
    <property type="match status" value="1"/>
</dbReference>
<dbReference type="GO" id="GO:0005344">
    <property type="term" value="F:oxygen carrier activity"/>
    <property type="evidence" value="ECO:0007669"/>
    <property type="project" value="UniProtKB-KW"/>
</dbReference>
<organism evidence="11 12">
    <name type="scientific">Batillaria attramentaria</name>
    <dbReference type="NCBI Taxonomy" id="370345"/>
    <lineage>
        <taxon>Eukaryota</taxon>
        <taxon>Metazoa</taxon>
        <taxon>Spiralia</taxon>
        <taxon>Lophotrochozoa</taxon>
        <taxon>Mollusca</taxon>
        <taxon>Gastropoda</taxon>
        <taxon>Caenogastropoda</taxon>
        <taxon>Sorbeoconcha</taxon>
        <taxon>Cerithioidea</taxon>
        <taxon>Batillariidae</taxon>
        <taxon>Batillaria</taxon>
    </lineage>
</organism>
<keyword evidence="4 9" id="KW-0561">Oxygen transport</keyword>
<dbReference type="InterPro" id="IPR000971">
    <property type="entry name" value="Globin"/>
</dbReference>
<evidence type="ECO:0000259" key="10">
    <source>
        <dbReference type="PROSITE" id="PS01033"/>
    </source>
</evidence>
<evidence type="ECO:0000256" key="9">
    <source>
        <dbReference type="RuleBase" id="RU000356"/>
    </source>
</evidence>